<sequence>MIQKANEEEVQQILNFAAQSLFEGTKETCQLSQEKAIEITQPLLEKGAYYLVVKQENVLAGWILIGENTDYFSGEKMGFIYELYIFPTYREKGLSRKLMKVGIDRLQEKYKEIRLNVFAGNFAKEMYKEFGFVERQVVMTLKQEK</sequence>
<dbReference type="AlphaFoldDB" id="A0A1Y3ME26"/>
<dbReference type="InterPro" id="IPR016181">
    <property type="entry name" value="Acyl_CoA_acyltransferase"/>
</dbReference>
<dbReference type="Pfam" id="PF00583">
    <property type="entry name" value="Acetyltransf_1"/>
    <property type="match status" value="1"/>
</dbReference>
<comment type="caution">
    <text evidence="1">The sequence shown here is derived from an EMBL/GenBank/DDBJ whole genome shotgun (WGS) entry which is preliminary data.</text>
</comment>
<keyword evidence="1" id="KW-0808">Transferase</keyword>
<accession>A0A1Y3ME26</accession>
<proteinExistence type="predicted"/>
<dbReference type="Proteomes" id="UP000195321">
    <property type="component" value="Unassembled WGS sequence"/>
</dbReference>
<dbReference type="RefSeq" id="WP_016114634.1">
    <property type="nucleotide sequence ID" value="NZ_CP189809.1"/>
</dbReference>
<dbReference type="GO" id="GO:0016747">
    <property type="term" value="F:acyltransferase activity, transferring groups other than amino-acyl groups"/>
    <property type="evidence" value="ECO:0007669"/>
    <property type="project" value="InterPro"/>
</dbReference>
<dbReference type="Gene3D" id="3.40.630.30">
    <property type="match status" value="1"/>
</dbReference>
<evidence type="ECO:0000313" key="1">
    <source>
        <dbReference type="EMBL" id="OUM45842.1"/>
    </source>
</evidence>
<dbReference type="CDD" id="cd04301">
    <property type="entry name" value="NAT_SF"/>
    <property type="match status" value="1"/>
</dbReference>
<name>A0A1Y3ME26_9BACI</name>
<dbReference type="EMBL" id="MWPX01000090">
    <property type="protein sequence ID" value="OUM45842.1"/>
    <property type="molecule type" value="Genomic_DNA"/>
</dbReference>
<reference evidence="1 2" key="1">
    <citation type="submission" date="2017-02" db="EMBL/GenBank/DDBJ databases">
        <title>Bacillus pseudomycoides isolate FSL K6-0042.</title>
        <authorList>
            <person name="Kovac J."/>
        </authorList>
    </citation>
    <scope>NUCLEOTIDE SEQUENCE [LARGE SCALE GENOMIC DNA]</scope>
    <source>
        <strain evidence="1 2">FSL K6-0042</strain>
    </source>
</reference>
<gene>
    <name evidence="1" type="ORF">BW425_27235</name>
</gene>
<dbReference type="InterPro" id="IPR000182">
    <property type="entry name" value="GNAT_dom"/>
</dbReference>
<dbReference type="SUPFAM" id="SSF55729">
    <property type="entry name" value="Acyl-CoA N-acyltransferases (Nat)"/>
    <property type="match status" value="1"/>
</dbReference>
<dbReference type="PROSITE" id="PS51186">
    <property type="entry name" value="GNAT"/>
    <property type="match status" value="1"/>
</dbReference>
<organism evidence="1 2">
    <name type="scientific">Bacillus pseudomycoides</name>
    <dbReference type="NCBI Taxonomy" id="64104"/>
    <lineage>
        <taxon>Bacteria</taxon>
        <taxon>Bacillati</taxon>
        <taxon>Bacillota</taxon>
        <taxon>Bacilli</taxon>
        <taxon>Bacillales</taxon>
        <taxon>Bacillaceae</taxon>
        <taxon>Bacillus</taxon>
        <taxon>Bacillus cereus group</taxon>
    </lineage>
</organism>
<protein>
    <submittedName>
        <fullName evidence="1">N-acetyltransferase</fullName>
    </submittedName>
</protein>
<evidence type="ECO:0000313" key="2">
    <source>
        <dbReference type="Proteomes" id="UP000195321"/>
    </source>
</evidence>